<proteinExistence type="predicted"/>
<evidence type="ECO:0000313" key="1">
    <source>
        <dbReference type="EMBL" id="KAK1443044.1"/>
    </source>
</evidence>
<name>A0AAD8PDN3_BABGI</name>
<dbReference type="AlphaFoldDB" id="A0AAD8PDN3"/>
<dbReference type="Proteomes" id="UP001230268">
    <property type="component" value="Unassembled WGS sequence"/>
</dbReference>
<reference evidence="1" key="1">
    <citation type="submission" date="2023-08" db="EMBL/GenBank/DDBJ databases">
        <title>Draft sequence of the Babesia gibsoni genome.</title>
        <authorList>
            <person name="Yamagishi J.Y."/>
            <person name="Xuan X.X."/>
        </authorList>
    </citation>
    <scope>NUCLEOTIDE SEQUENCE</scope>
    <source>
        <strain evidence="1">Azabu</strain>
    </source>
</reference>
<dbReference type="Gene3D" id="1.25.10.10">
    <property type="entry name" value="Leucine-rich Repeat Variant"/>
    <property type="match status" value="1"/>
</dbReference>
<accession>A0AAD8PDN3</accession>
<evidence type="ECO:0000313" key="2">
    <source>
        <dbReference type="Proteomes" id="UP001230268"/>
    </source>
</evidence>
<dbReference type="InterPro" id="IPR011989">
    <property type="entry name" value="ARM-like"/>
</dbReference>
<sequence>MGNSCCFGRVREYFTKLEAIETQVIDTIASYGPISEALGLDEPECDIEKFDAAFENGDIEAFIALCESKQPIDKLENKLHPWASNPTTIGALAATQLAIFSSKENQPEYKEAIRKANGITTLVEMLKSDEEDRVHASVVALSFLSTGNAENCIEMYKVGALPEMIKGMKSPIDGMRAACAQTCRNIYQLDLEYRREFMKQGGLVNLVDLINPLNPTDEDDEELYLTQLEAIYHLEDFIMDGVEELSEFVSIVKVSGVLPKLKLLEKCRNKELSVAAKNLSVRLAD</sequence>
<dbReference type="SUPFAM" id="SSF48371">
    <property type="entry name" value="ARM repeat"/>
    <property type="match status" value="1"/>
</dbReference>
<dbReference type="InterPro" id="IPR016024">
    <property type="entry name" value="ARM-type_fold"/>
</dbReference>
<gene>
    <name evidence="1" type="ORF">BgAZ_305620</name>
</gene>
<organism evidence="1 2">
    <name type="scientific">Babesia gibsoni</name>
    <dbReference type="NCBI Taxonomy" id="33632"/>
    <lineage>
        <taxon>Eukaryota</taxon>
        <taxon>Sar</taxon>
        <taxon>Alveolata</taxon>
        <taxon>Apicomplexa</taxon>
        <taxon>Aconoidasida</taxon>
        <taxon>Piroplasmida</taxon>
        <taxon>Babesiidae</taxon>
        <taxon>Babesia</taxon>
    </lineage>
</organism>
<keyword evidence="2" id="KW-1185">Reference proteome</keyword>
<dbReference type="EMBL" id="JAVEPI010000003">
    <property type="protein sequence ID" value="KAK1443044.1"/>
    <property type="molecule type" value="Genomic_DNA"/>
</dbReference>
<comment type="caution">
    <text evidence="1">The sequence shown here is derived from an EMBL/GenBank/DDBJ whole genome shotgun (WGS) entry which is preliminary data.</text>
</comment>
<protein>
    <submittedName>
        <fullName evidence="1">Armadillo-like helical like protein</fullName>
    </submittedName>
</protein>